<keyword evidence="1" id="KW-0812">Transmembrane</keyword>
<feature type="transmembrane region" description="Helical" evidence="1">
    <location>
        <begin position="144"/>
        <end position="162"/>
    </location>
</feature>
<organism evidence="2 3">
    <name type="scientific">Planktothrix agardhii CCAP 1459/11A</name>
    <dbReference type="NCBI Taxonomy" id="282420"/>
    <lineage>
        <taxon>Bacteria</taxon>
        <taxon>Bacillati</taxon>
        <taxon>Cyanobacteriota</taxon>
        <taxon>Cyanophyceae</taxon>
        <taxon>Oscillatoriophycideae</taxon>
        <taxon>Oscillatoriales</taxon>
        <taxon>Microcoleaceae</taxon>
        <taxon>Planktothrix</taxon>
    </lineage>
</organism>
<name>A0A4V0XU95_PLAAG</name>
<evidence type="ECO:0000313" key="3">
    <source>
        <dbReference type="Proteomes" id="UP000299794"/>
    </source>
</evidence>
<comment type="caution">
    <text evidence="2">The sequence shown here is derived from an EMBL/GenBank/DDBJ whole genome shotgun (WGS) entry which is preliminary data.</text>
</comment>
<evidence type="ECO:0000256" key="1">
    <source>
        <dbReference type="SAM" id="Phobius"/>
    </source>
</evidence>
<feature type="transmembrane region" description="Helical" evidence="1">
    <location>
        <begin position="168"/>
        <end position="186"/>
    </location>
</feature>
<reference evidence="3" key="1">
    <citation type="submission" date="2019-02" db="EMBL/GenBank/DDBJ databases">
        <title>Draft genome sequence of Planktothrix agardhii NIES-905.</title>
        <authorList>
            <person name="Yamaguchi H."/>
            <person name="Suzuki S."/>
            <person name="Kawachi M."/>
        </authorList>
    </citation>
    <scope>NUCLEOTIDE SEQUENCE [LARGE SCALE GENOMIC DNA]</scope>
    <source>
        <strain evidence="3">CCAP 1459/11A</strain>
    </source>
</reference>
<protein>
    <submittedName>
        <fullName evidence="2">Uncharacterized protein</fullName>
    </submittedName>
</protein>
<keyword evidence="1" id="KW-0472">Membrane</keyword>
<dbReference type="AlphaFoldDB" id="A0A4V0XU95"/>
<keyword evidence="1" id="KW-1133">Transmembrane helix</keyword>
<accession>A0A4V0XU95</accession>
<proteinExistence type="predicted"/>
<dbReference type="EMBL" id="BJCD01000031">
    <property type="protein sequence ID" value="GDZ93059.1"/>
    <property type="molecule type" value="Genomic_DNA"/>
</dbReference>
<dbReference type="Proteomes" id="UP000299794">
    <property type="component" value="Unassembled WGS sequence"/>
</dbReference>
<evidence type="ECO:0000313" key="2">
    <source>
        <dbReference type="EMBL" id="GDZ93059.1"/>
    </source>
</evidence>
<sequence length="290" mass="33082">MSYLSKKTTVQPPTPAILTQSWVIWESVDIIETNGIKFDTSSLYKLLEKELEAQQVPIDIVCTKAGWIVEGARGNLKIDQDRRDRIAATLRNSIYTNMQFIAGIDYFGDSNWAAVQMMMIVQPEQPQKIPDAPIRPQAVNTQPLIPDAALVVLGLIATGLFFSGNGGLQVLAILGVIGTLGIYIQSNSEVAKAKMKYDSQLARYQEEDVERNRQIEKINLEEEELKRNRLSRSFQWDDLRVFHRIMNQLTNRIIWENMIQKGAVVKEFINETKNEEIIPKSKKNILDEFQ</sequence>
<dbReference type="RefSeq" id="WP_141293570.1">
    <property type="nucleotide sequence ID" value="NZ_BJCD01000031.1"/>
</dbReference>
<gene>
    <name evidence="2" type="ORF">PA905_08940</name>
</gene>